<protein>
    <submittedName>
        <fullName evidence="6">FAD-linked oxidase C-terminal domain-containing protein</fullName>
    </submittedName>
</protein>
<proteinExistence type="inferred from homology"/>
<comment type="caution">
    <text evidence="6">The sequence shown here is derived from an EMBL/GenBank/DDBJ whole genome shotgun (WGS) entry which is preliminary data.</text>
</comment>
<dbReference type="AlphaFoldDB" id="A0AAW9SK60"/>
<sequence length="147" mass="15507">MAHSEAQRAEMWARREAAVEVSLSRGGALVNDVAVPLDAVETFLTEAGARCRALDPDVQEMVVAHLGDGNVHYTLWPSGAAEGGALIEAVEEVVRAPGGSFSAEHGIGLHKKASMARHRDPVALEVMRAVKTALDPKGILNPGKVLP</sequence>
<gene>
    <name evidence="6" type="ORF">ABFB10_06545</name>
</gene>
<dbReference type="InterPro" id="IPR004113">
    <property type="entry name" value="FAD-bd_oxidored_4_C"/>
</dbReference>
<evidence type="ECO:0000256" key="2">
    <source>
        <dbReference type="ARBA" id="ARBA00008000"/>
    </source>
</evidence>
<keyword evidence="4" id="KW-0274">FAD</keyword>
<evidence type="ECO:0000256" key="4">
    <source>
        <dbReference type="ARBA" id="ARBA00022827"/>
    </source>
</evidence>
<feature type="domain" description="FAD-binding oxidoreductase/transferase type 4 C-terminal" evidence="5">
    <location>
        <begin position="2"/>
        <end position="145"/>
    </location>
</feature>
<dbReference type="SUPFAM" id="SSF55103">
    <property type="entry name" value="FAD-linked oxidases, C-terminal domain"/>
    <property type="match status" value="1"/>
</dbReference>
<comment type="similarity">
    <text evidence="2">Belongs to the FAD-binding oxidoreductase/transferase type 4 family.</text>
</comment>
<dbReference type="EMBL" id="JBDNCH010000002">
    <property type="protein sequence ID" value="MEN9060747.1"/>
    <property type="molecule type" value="Genomic_DNA"/>
</dbReference>
<evidence type="ECO:0000259" key="5">
    <source>
        <dbReference type="Pfam" id="PF02913"/>
    </source>
</evidence>
<evidence type="ECO:0000313" key="6">
    <source>
        <dbReference type="EMBL" id="MEN9060747.1"/>
    </source>
</evidence>
<dbReference type="GO" id="GO:0050660">
    <property type="term" value="F:flavin adenine dinucleotide binding"/>
    <property type="evidence" value="ECO:0007669"/>
    <property type="project" value="InterPro"/>
</dbReference>
<dbReference type="PANTHER" id="PTHR43716:SF2">
    <property type="entry name" value="BLL6224 PROTEIN"/>
    <property type="match status" value="1"/>
</dbReference>
<dbReference type="Pfam" id="PF02913">
    <property type="entry name" value="FAD-oxidase_C"/>
    <property type="match status" value="1"/>
</dbReference>
<evidence type="ECO:0000256" key="3">
    <source>
        <dbReference type="ARBA" id="ARBA00022630"/>
    </source>
</evidence>
<organism evidence="6 7">
    <name type="scientific">Ponticoccus litoralis</name>
    <dbReference type="NCBI Taxonomy" id="422297"/>
    <lineage>
        <taxon>Bacteria</taxon>
        <taxon>Pseudomonadati</taxon>
        <taxon>Pseudomonadota</taxon>
        <taxon>Alphaproteobacteria</taxon>
        <taxon>Rhodobacterales</taxon>
        <taxon>Roseobacteraceae</taxon>
        <taxon>Ponticoccus</taxon>
    </lineage>
</organism>
<reference evidence="6 7" key="1">
    <citation type="submission" date="2024-05" db="EMBL/GenBank/DDBJ databases">
        <title>Genome sequence of Ponticoccus litoralis KCCM 90028.</title>
        <authorList>
            <person name="Kim J.M."/>
            <person name="Lee J.K."/>
            <person name="Choi B.J."/>
            <person name="Bayburt H."/>
            <person name="Baek J.H."/>
            <person name="Jeon C.O."/>
        </authorList>
    </citation>
    <scope>NUCLEOTIDE SEQUENCE [LARGE SCALE GENOMIC DNA]</scope>
    <source>
        <strain evidence="6 7">KCCM 90028</strain>
    </source>
</reference>
<accession>A0AAW9SK60</accession>
<dbReference type="GO" id="GO:0022904">
    <property type="term" value="P:respiratory electron transport chain"/>
    <property type="evidence" value="ECO:0007669"/>
    <property type="project" value="TreeGrafter"/>
</dbReference>
<dbReference type="PANTHER" id="PTHR43716">
    <property type="entry name" value="D-2-HYDROXYGLUTARATE DEHYDROGENASE, MITOCHONDRIAL"/>
    <property type="match status" value="1"/>
</dbReference>
<dbReference type="Gene3D" id="1.10.45.10">
    <property type="entry name" value="Vanillyl-alcohol Oxidase, Chain A, domain 4"/>
    <property type="match status" value="1"/>
</dbReference>
<dbReference type="GO" id="GO:0003824">
    <property type="term" value="F:catalytic activity"/>
    <property type="evidence" value="ECO:0007669"/>
    <property type="project" value="InterPro"/>
</dbReference>
<keyword evidence="7" id="KW-1185">Reference proteome</keyword>
<dbReference type="RefSeq" id="WP_347165896.1">
    <property type="nucleotide sequence ID" value="NZ_JBDNCH010000002.1"/>
</dbReference>
<dbReference type="Gene3D" id="3.30.70.2740">
    <property type="match status" value="1"/>
</dbReference>
<evidence type="ECO:0000313" key="7">
    <source>
        <dbReference type="Proteomes" id="UP001428774"/>
    </source>
</evidence>
<dbReference type="InterPro" id="IPR051264">
    <property type="entry name" value="FAD-oxidored/transferase_4"/>
</dbReference>
<dbReference type="InterPro" id="IPR016171">
    <property type="entry name" value="Vanillyl_alc_oxidase_C-sub2"/>
</dbReference>
<dbReference type="Proteomes" id="UP001428774">
    <property type="component" value="Unassembled WGS sequence"/>
</dbReference>
<comment type="cofactor">
    <cofactor evidence="1">
        <name>FAD</name>
        <dbReference type="ChEBI" id="CHEBI:57692"/>
    </cofactor>
</comment>
<evidence type="ECO:0000256" key="1">
    <source>
        <dbReference type="ARBA" id="ARBA00001974"/>
    </source>
</evidence>
<dbReference type="InterPro" id="IPR016164">
    <property type="entry name" value="FAD-linked_Oxase-like_C"/>
</dbReference>
<keyword evidence="3" id="KW-0285">Flavoprotein</keyword>
<name>A0AAW9SK60_9RHOB</name>
<dbReference type="FunFam" id="1.10.45.10:FF:000001">
    <property type="entry name" value="D-lactate dehydrogenase mitochondrial"/>
    <property type="match status" value="1"/>
</dbReference>